<name>A0A2U8VYI9_9HYPH</name>
<dbReference type="GO" id="GO:0045892">
    <property type="term" value="P:negative regulation of DNA-templated transcription"/>
    <property type="evidence" value="ECO:0007669"/>
    <property type="project" value="TreeGrafter"/>
</dbReference>
<dbReference type="Pfam" id="PF01614">
    <property type="entry name" value="IclR_C"/>
    <property type="match status" value="1"/>
</dbReference>
<dbReference type="InterPro" id="IPR054844">
    <property type="entry name" value="TransRegBhcR"/>
</dbReference>
<reference evidence="6 7" key="1">
    <citation type="submission" date="2018-05" db="EMBL/GenBank/DDBJ databases">
        <title>Complete Genome Sequence of Methylobacterium sp. 17Sr1-43.</title>
        <authorList>
            <person name="Srinivasan S."/>
        </authorList>
    </citation>
    <scope>NUCLEOTIDE SEQUENCE [LARGE SCALE GENOMIC DNA]</scope>
    <source>
        <strain evidence="6 7">17Sr1-43</strain>
    </source>
</reference>
<evidence type="ECO:0000256" key="1">
    <source>
        <dbReference type="ARBA" id="ARBA00023015"/>
    </source>
</evidence>
<dbReference type="InterPro" id="IPR036388">
    <property type="entry name" value="WH-like_DNA-bd_sf"/>
</dbReference>
<dbReference type="InterPro" id="IPR036390">
    <property type="entry name" value="WH_DNA-bd_sf"/>
</dbReference>
<dbReference type="Proteomes" id="UP000246058">
    <property type="component" value="Chromosome"/>
</dbReference>
<keyword evidence="3" id="KW-0804">Transcription</keyword>
<dbReference type="RefSeq" id="WP_109954002.1">
    <property type="nucleotide sequence ID" value="NZ_CP029551.1"/>
</dbReference>
<organism evidence="6 7">
    <name type="scientific">Methylobacterium radiodurans</name>
    <dbReference type="NCBI Taxonomy" id="2202828"/>
    <lineage>
        <taxon>Bacteria</taxon>
        <taxon>Pseudomonadati</taxon>
        <taxon>Pseudomonadota</taxon>
        <taxon>Alphaproteobacteria</taxon>
        <taxon>Hyphomicrobiales</taxon>
        <taxon>Methylobacteriaceae</taxon>
        <taxon>Methylobacterium</taxon>
    </lineage>
</organism>
<feature type="domain" description="HTH iclR-type" evidence="4">
    <location>
        <begin position="22"/>
        <end position="83"/>
    </location>
</feature>
<dbReference type="GO" id="GO:0003700">
    <property type="term" value="F:DNA-binding transcription factor activity"/>
    <property type="evidence" value="ECO:0007669"/>
    <property type="project" value="TreeGrafter"/>
</dbReference>
<dbReference type="GO" id="GO:0003677">
    <property type="term" value="F:DNA binding"/>
    <property type="evidence" value="ECO:0007669"/>
    <property type="project" value="UniProtKB-KW"/>
</dbReference>
<dbReference type="InterPro" id="IPR005471">
    <property type="entry name" value="Tscrpt_reg_IclR_N"/>
</dbReference>
<dbReference type="OrthoDB" id="9807558at2"/>
<dbReference type="PANTHER" id="PTHR30136:SF24">
    <property type="entry name" value="HTH-TYPE TRANSCRIPTIONAL REPRESSOR ALLR"/>
    <property type="match status" value="1"/>
</dbReference>
<dbReference type="SUPFAM" id="SSF55781">
    <property type="entry name" value="GAF domain-like"/>
    <property type="match status" value="1"/>
</dbReference>
<evidence type="ECO:0000313" key="6">
    <source>
        <dbReference type="EMBL" id="AWN38847.1"/>
    </source>
</evidence>
<evidence type="ECO:0000313" key="7">
    <source>
        <dbReference type="Proteomes" id="UP000246058"/>
    </source>
</evidence>
<keyword evidence="2" id="KW-0238">DNA-binding</keyword>
<keyword evidence="1" id="KW-0805">Transcription regulation</keyword>
<dbReference type="Pfam" id="PF09339">
    <property type="entry name" value="HTH_IclR"/>
    <property type="match status" value="1"/>
</dbReference>
<dbReference type="Gene3D" id="3.30.450.40">
    <property type="match status" value="1"/>
</dbReference>
<evidence type="ECO:0000256" key="2">
    <source>
        <dbReference type="ARBA" id="ARBA00023125"/>
    </source>
</evidence>
<dbReference type="PROSITE" id="PS51078">
    <property type="entry name" value="ICLR_ED"/>
    <property type="match status" value="1"/>
</dbReference>
<dbReference type="InterPro" id="IPR050707">
    <property type="entry name" value="HTH_MetabolicPath_Reg"/>
</dbReference>
<evidence type="ECO:0000256" key="3">
    <source>
        <dbReference type="ARBA" id="ARBA00023163"/>
    </source>
</evidence>
<evidence type="ECO:0000259" key="4">
    <source>
        <dbReference type="PROSITE" id="PS51077"/>
    </source>
</evidence>
<keyword evidence="7" id="KW-1185">Reference proteome</keyword>
<dbReference type="Gene3D" id="1.10.10.10">
    <property type="entry name" value="Winged helix-like DNA-binding domain superfamily/Winged helix DNA-binding domain"/>
    <property type="match status" value="1"/>
</dbReference>
<accession>A0A2U8VYI9</accession>
<dbReference type="NCBIfam" id="NF045644">
    <property type="entry name" value="TransRegBhcR"/>
    <property type="match status" value="1"/>
</dbReference>
<dbReference type="AlphaFoldDB" id="A0A2U8VYI9"/>
<gene>
    <name evidence="6" type="ORF">DK427_04585</name>
</gene>
<dbReference type="SMART" id="SM00346">
    <property type="entry name" value="HTH_ICLR"/>
    <property type="match status" value="1"/>
</dbReference>
<dbReference type="InterPro" id="IPR014757">
    <property type="entry name" value="Tscrpt_reg_IclR_C"/>
</dbReference>
<dbReference type="KEGG" id="meti:DK427_04585"/>
<evidence type="ECO:0000259" key="5">
    <source>
        <dbReference type="PROSITE" id="PS51078"/>
    </source>
</evidence>
<dbReference type="PROSITE" id="PS51077">
    <property type="entry name" value="HTH_ICLR"/>
    <property type="match status" value="1"/>
</dbReference>
<protein>
    <submittedName>
        <fullName evidence="6">IclR family transcriptional regulator</fullName>
    </submittedName>
</protein>
<dbReference type="InterPro" id="IPR029016">
    <property type="entry name" value="GAF-like_dom_sf"/>
</dbReference>
<proteinExistence type="predicted"/>
<dbReference type="PANTHER" id="PTHR30136">
    <property type="entry name" value="HELIX-TURN-HELIX TRANSCRIPTIONAL REGULATOR, ICLR FAMILY"/>
    <property type="match status" value="1"/>
</dbReference>
<dbReference type="EMBL" id="CP029551">
    <property type="protein sequence ID" value="AWN38847.1"/>
    <property type="molecule type" value="Genomic_DNA"/>
</dbReference>
<dbReference type="SUPFAM" id="SSF46785">
    <property type="entry name" value="Winged helix' DNA-binding domain"/>
    <property type="match status" value="1"/>
</dbReference>
<sequence>MQKQIRRRGRPKTAAVRQPTGIQALSRALDVLEALAAHDGLTLTELAGHLGQSTATMHRVLSTLDERRYVEIDPRRQTWFVGPETFRLGSSFMRNTNIVERSRSVMRDLMSRTGETSNLGIERDGEVLFISQVETHETIRAFFPPGTKSPLHASGIGKALLSSHDDAAIEAFIASASFTVFTDKTLSNAGALRDAVARTRQCGYALDDEERTAGMRCVAASILNVHGEPLAGISVSGPTSRMPDPKIREIGGLVSEAAREISMRLGASDASGGRTFVGSCPAIT</sequence>
<feature type="domain" description="IclR-ED" evidence="5">
    <location>
        <begin position="84"/>
        <end position="267"/>
    </location>
</feature>